<evidence type="ECO:0000259" key="1">
    <source>
        <dbReference type="Pfam" id="PF04738"/>
    </source>
</evidence>
<dbReference type="NCBIfam" id="TIGR03891">
    <property type="entry name" value="thiopep_ocin"/>
    <property type="match status" value="1"/>
</dbReference>
<dbReference type="Proteomes" id="UP000198942">
    <property type="component" value="Unassembled WGS sequence"/>
</dbReference>
<feature type="domain" description="Lantibiotic dehydratase N-terminal" evidence="1">
    <location>
        <begin position="31"/>
        <end position="655"/>
    </location>
</feature>
<dbReference type="Pfam" id="PF14028">
    <property type="entry name" value="Lant_dehydr_C"/>
    <property type="match status" value="1"/>
</dbReference>
<protein>
    <submittedName>
        <fullName evidence="3">Thiopeptide-type bacteriocin biosynthesis domain-containing protein</fullName>
    </submittedName>
</protein>
<dbReference type="AlphaFoldDB" id="A0A1H8U787"/>
<dbReference type="STRING" id="551995.SAMN05192574_11850"/>
<dbReference type="InterPro" id="IPR023809">
    <property type="entry name" value="Thiopep_bacteriocin_synth_dom"/>
</dbReference>
<dbReference type="InterPro" id="IPR006827">
    <property type="entry name" value="Lant_deHydtase_N"/>
</dbReference>
<feature type="domain" description="Thiopeptide-type bacteriocin biosynthesis" evidence="2">
    <location>
        <begin position="724"/>
        <end position="980"/>
    </location>
</feature>
<evidence type="ECO:0000313" key="4">
    <source>
        <dbReference type="Proteomes" id="UP000198942"/>
    </source>
</evidence>
<dbReference type="EMBL" id="FOCL01000018">
    <property type="protein sequence ID" value="SEO98917.1"/>
    <property type="molecule type" value="Genomic_DNA"/>
</dbReference>
<organism evidence="3 4">
    <name type="scientific">Mucilaginibacter gossypiicola</name>
    <dbReference type="NCBI Taxonomy" id="551995"/>
    <lineage>
        <taxon>Bacteria</taxon>
        <taxon>Pseudomonadati</taxon>
        <taxon>Bacteroidota</taxon>
        <taxon>Sphingobacteriia</taxon>
        <taxon>Sphingobacteriales</taxon>
        <taxon>Sphingobacteriaceae</taxon>
        <taxon>Mucilaginibacter</taxon>
    </lineage>
</organism>
<name>A0A1H8U787_9SPHI</name>
<evidence type="ECO:0000259" key="2">
    <source>
        <dbReference type="Pfam" id="PF14028"/>
    </source>
</evidence>
<keyword evidence="4" id="KW-1185">Reference proteome</keyword>
<evidence type="ECO:0000313" key="3">
    <source>
        <dbReference type="EMBL" id="SEO98917.1"/>
    </source>
</evidence>
<dbReference type="Pfam" id="PF04738">
    <property type="entry name" value="Lant_dehydr_N"/>
    <property type="match status" value="1"/>
</dbReference>
<proteinExistence type="predicted"/>
<dbReference type="OrthoDB" id="1273722at2"/>
<accession>A0A1H8U787</accession>
<gene>
    <name evidence="3" type="ORF">SAMN05192574_11850</name>
</gene>
<reference evidence="4" key="1">
    <citation type="submission" date="2016-10" db="EMBL/GenBank/DDBJ databases">
        <authorList>
            <person name="Varghese N."/>
            <person name="Submissions S."/>
        </authorList>
    </citation>
    <scope>NUCLEOTIDE SEQUENCE [LARGE SCALE GENOMIC DNA]</scope>
    <source>
        <strain evidence="4">Gh-48</strain>
    </source>
</reference>
<sequence>MKYHFASALLLRMPRRSGADYTTDLAVILTDPLFRTAVLLASPVFYSRIQQSRFRPDLLSDKQQLTLLKYYNRFCFRPTPFGLFSSVTLARWDDQPVSGDTVIRYHPVIRADQHYQAALVGAAIKEQRAAVGTLDPNPSIYRVLHEFRFLRSSLNENFTIRNYSLQAIAFSKLLSDLLSFCQGGKSGNELVTYIGMEAGCPPDEADAYLEFLIDAQFLLDRNRSNITGADFLERQPNQRIQAASRKLLRAHVIEEQYFSSLKAALRADLPQASREHVKDELSVILHRFSTGEVLNSSIQSQLASAIDALTVLVPDVKNTAMQAFARRFNNDFEGQCIPLLAALDPEAGIGYHVPESDPHLPLLETLHLPLNTPVEDSVVWTAAQSLLLEHWHGERYRQTGVIHLEADDLSGLQSGQKPSAALGMSVLFRLAGEQVVIESAGGNNAPALLGRFTIGAPEIANAAKAMAKEQEAQNPGVIFAEILHLSDPHTDNINRREQIWQFELPVTAVSLLSLERQLELSDLYVAVYAQQVFLYSKKHQKVVVPRLTSAYNHSINKLPLFRFLADIPYQYGKSSLLLDLRQLFPGLGFYPRVEFGGTILFSATWVIREAQLHKLGTNSMEKNLQQLHILREELRIPDVIAIAEGDQHLHFDLGNQPEAIFFLHCSQNKSEVVLKEVIGDEPARQYNAYLLPDDGFKLPPSAIFKHHPGERRGTRRKYIPGSEWLYLKIYAPKISASRLLLKLRPILRKKFSHGRIRRWFFVRYEDHAPHIRVRMLVDQMDINEILGAFKVKLEDRVRQHVVREYQVDVYSRELERYHYAGIEKTEIFFWASSELVLQAIDSITEPGALFLFALRSTLEILLNFIREEEDLLVFCYQSYTLFLTEFKVTKLHVELDRKYRKLQQEIEAALDESNVKYLSAQWKSTRYFLRTVRDLAQNPAGDATERNQFLSSIVHMHVNRIFTDEPRKQEMITYYLLYKFLLAKKGKAKHTGERPAS</sequence>